<dbReference type="PANTHER" id="PTHR31903">
    <property type="entry name" value="F12F1.11-RELATED"/>
    <property type="match status" value="1"/>
</dbReference>
<feature type="compositionally biased region" description="Low complexity" evidence="1">
    <location>
        <begin position="10"/>
        <end position="20"/>
    </location>
</feature>
<accession>A0A6A2WS06</accession>
<feature type="compositionally biased region" description="Basic residues" evidence="1">
    <location>
        <begin position="152"/>
        <end position="161"/>
    </location>
</feature>
<evidence type="ECO:0000256" key="1">
    <source>
        <dbReference type="SAM" id="MobiDB-lite"/>
    </source>
</evidence>
<name>A0A6A2WS06_HIBSY</name>
<dbReference type="Proteomes" id="UP000436088">
    <property type="component" value="Unassembled WGS sequence"/>
</dbReference>
<keyword evidence="3" id="KW-1185">Reference proteome</keyword>
<gene>
    <name evidence="2" type="ORF">F3Y22_tig00112864pilonHSYRG00085</name>
</gene>
<feature type="region of interest" description="Disordered" evidence="1">
    <location>
        <begin position="79"/>
        <end position="102"/>
    </location>
</feature>
<dbReference type="AlphaFoldDB" id="A0A6A2WS06"/>
<protein>
    <submittedName>
        <fullName evidence="2">Uncharacterized protein</fullName>
    </submittedName>
</protein>
<evidence type="ECO:0000313" key="2">
    <source>
        <dbReference type="EMBL" id="KAE8663873.1"/>
    </source>
</evidence>
<proteinExistence type="predicted"/>
<feature type="region of interest" description="Disordered" evidence="1">
    <location>
        <begin position="145"/>
        <end position="168"/>
    </location>
</feature>
<dbReference type="PROSITE" id="PS51257">
    <property type="entry name" value="PROKAR_LIPOPROTEIN"/>
    <property type="match status" value="1"/>
</dbReference>
<dbReference type="PANTHER" id="PTHR31903:SF4">
    <property type="entry name" value="OS11G0490300 PROTEIN"/>
    <property type="match status" value="1"/>
</dbReference>
<sequence length="318" mass="35160">MKLKNIGKVYPSPSSSYFSSSSSCEDYLSVLKLLPAAILAIASVLSLEDREVLAYMITRSLKTTTTTTAAASLMSQDFSSKKKTSKKAPPDAEKMGSKGGGSAHKPPIFDCDCFDCYTIYWFRWDSSPNRERIHQVIEAFEDNLTHGETKKPSKKSARLKRKDGNGKMATRVADVSVVEPPGQPDHEAPGLELLNKDAPVFAASTDDKEVKEEAAEKAEVTEVFPLAVSDEDVQTMGTSEATVTTAATSNHKGLARKVLPDVLGLFNSRLWGLWNPNVRIHRCRNIGGGRRWSFALMYFPSSCRFHGRKKNVYKLLLF</sequence>
<dbReference type="EMBL" id="VEPZ02001663">
    <property type="protein sequence ID" value="KAE8663873.1"/>
    <property type="molecule type" value="Genomic_DNA"/>
</dbReference>
<organism evidence="2 3">
    <name type="scientific">Hibiscus syriacus</name>
    <name type="common">Rose of Sharon</name>
    <dbReference type="NCBI Taxonomy" id="106335"/>
    <lineage>
        <taxon>Eukaryota</taxon>
        <taxon>Viridiplantae</taxon>
        <taxon>Streptophyta</taxon>
        <taxon>Embryophyta</taxon>
        <taxon>Tracheophyta</taxon>
        <taxon>Spermatophyta</taxon>
        <taxon>Magnoliopsida</taxon>
        <taxon>eudicotyledons</taxon>
        <taxon>Gunneridae</taxon>
        <taxon>Pentapetalae</taxon>
        <taxon>rosids</taxon>
        <taxon>malvids</taxon>
        <taxon>Malvales</taxon>
        <taxon>Malvaceae</taxon>
        <taxon>Malvoideae</taxon>
        <taxon>Hibiscus</taxon>
    </lineage>
</organism>
<reference evidence="2" key="1">
    <citation type="submission" date="2019-09" db="EMBL/GenBank/DDBJ databases">
        <title>Draft genome information of white flower Hibiscus syriacus.</title>
        <authorList>
            <person name="Kim Y.-M."/>
        </authorList>
    </citation>
    <scope>NUCLEOTIDE SEQUENCE [LARGE SCALE GENOMIC DNA]</scope>
    <source>
        <strain evidence="2">YM2019G1</strain>
    </source>
</reference>
<feature type="region of interest" description="Disordered" evidence="1">
    <location>
        <begin position="1"/>
        <end position="20"/>
    </location>
</feature>
<comment type="caution">
    <text evidence="2">The sequence shown here is derived from an EMBL/GenBank/DDBJ whole genome shotgun (WGS) entry which is preliminary data.</text>
</comment>
<evidence type="ECO:0000313" key="3">
    <source>
        <dbReference type="Proteomes" id="UP000436088"/>
    </source>
</evidence>